<keyword evidence="3" id="KW-1185">Reference proteome</keyword>
<dbReference type="EMBL" id="LITU01000064">
    <property type="protein sequence ID" value="KOY15286.1"/>
    <property type="molecule type" value="Genomic_DNA"/>
</dbReference>
<keyword evidence="1" id="KW-0472">Membrane</keyword>
<accession>A0A0M9BNV2</accession>
<evidence type="ECO:0000256" key="1">
    <source>
        <dbReference type="SAM" id="Phobius"/>
    </source>
</evidence>
<feature type="transmembrane region" description="Helical" evidence="1">
    <location>
        <begin position="45"/>
        <end position="75"/>
    </location>
</feature>
<reference evidence="2 3" key="1">
    <citation type="submission" date="2015-08" db="EMBL/GenBank/DDBJ databases">
        <title>Draft genome sequence of cellulolytic and xylanolytic Paenibacillus sp. A59, isolated from a decaying forest soil from Patagonia, Argentina.</title>
        <authorList>
            <person name="Ghio S."/>
            <person name="Caceres A.M."/>
            <person name="Talia P."/>
            <person name="Grasso D."/>
            <person name="Campos E."/>
        </authorList>
    </citation>
    <scope>NUCLEOTIDE SEQUENCE [LARGE SCALE GENOMIC DNA]</scope>
    <source>
        <strain evidence="2 3">A59</strain>
    </source>
</reference>
<name>A0A0M9BNV2_9BACL</name>
<sequence>MFNAIYKMIYYLIEVAFIQCGFPIPEFRYTYFFIMKVSGFNKTVYYYLLWPVIYSMISSVTPPFLFVTPIAVHFFSNKLYDQMIKHVIFSKVLYLYILDRGIH</sequence>
<keyword evidence="1" id="KW-0812">Transmembrane</keyword>
<dbReference type="PATRIC" id="fig|1705561.3.peg.3552"/>
<proteinExistence type="predicted"/>
<gene>
    <name evidence="2" type="ORF">AMS66_17315</name>
</gene>
<evidence type="ECO:0000313" key="2">
    <source>
        <dbReference type="EMBL" id="KOY15286.1"/>
    </source>
</evidence>
<comment type="caution">
    <text evidence="2">The sequence shown here is derived from an EMBL/GenBank/DDBJ whole genome shotgun (WGS) entry which is preliminary data.</text>
</comment>
<feature type="transmembrane region" description="Helical" evidence="1">
    <location>
        <begin position="9"/>
        <end position="25"/>
    </location>
</feature>
<evidence type="ECO:0000313" key="3">
    <source>
        <dbReference type="Proteomes" id="UP000037688"/>
    </source>
</evidence>
<dbReference type="AlphaFoldDB" id="A0A0M9BNV2"/>
<protein>
    <submittedName>
        <fullName evidence="2">Uncharacterized protein</fullName>
    </submittedName>
</protein>
<dbReference type="Proteomes" id="UP000037688">
    <property type="component" value="Unassembled WGS sequence"/>
</dbReference>
<organism evidence="2 3">
    <name type="scientific">Paenibacillus xylanivorans</name>
    <dbReference type="NCBI Taxonomy" id="1705561"/>
    <lineage>
        <taxon>Bacteria</taxon>
        <taxon>Bacillati</taxon>
        <taxon>Bacillota</taxon>
        <taxon>Bacilli</taxon>
        <taxon>Bacillales</taxon>
        <taxon>Paenibacillaceae</taxon>
        <taxon>Paenibacillus</taxon>
    </lineage>
</organism>
<keyword evidence="1" id="KW-1133">Transmembrane helix</keyword>